<comment type="caution">
    <text evidence="6">The sequence shown here is derived from an EMBL/GenBank/DDBJ whole genome shotgun (WGS) entry which is preliminary data.</text>
</comment>
<evidence type="ECO:0000313" key="6">
    <source>
        <dbReference type="EMBL" id="MFC7373430.1"/>
    </source>
</evidence>
<dbReference type="InterPro" id="IPR047057">
    <property type="entry name" value="MerR_fam"/>
</dbReference>
<keyword evidence="1" id="KW-0678">Repressor</keyword>
<evidence type="ECO:0000256" key="2">
    <source>
        <dbReference type="ARBA" id="ARBA00023015"/>
    </source>
</evidence>
<dbReference type="Pfam" id="PF13411">
    <property type="entry name" value="MerR_1"/>
    <property type="match status" value="1"/>
</dbReference>
<dbReference type="Proteomes" id="UP001596549">
    <property type="component" value="Unassembled WGS sequence"/>
</dbReference>
<reference evidence="7" key="1">
    <citation type="journal article" date="2019" name="Int. J. Syst. Evol. Microbiol.">
        <title>The Global Catalogue of Microorganisms (GCM) 10K type strain sequencing project: providing services to taxonomists for standard genome sequencing and annotation.</title>
        <authorList>
            <consortium name="The Broad Institute Genomics Platform"/>
            <consortium name="The Broad Institute Genome Sequencing Center for Infectious Disease"/>
            <person name="Wu L."/>
            <person name="Ma J."/>
        </authorList>
    </citation>
    <scope>NUCLEOTIDE SEQUENCE [LARGE SCALE GENOMIC DNA]</scope>
    <source>
        <strain evidence="7">NBRC 106396</strain>
    </source>
</reference>
<dbReference type="InterPro" id="IPR009061">
    <property type="entry name" value="DNA-bd_dom_put_sf"/>
</dbReference>
<feature type="domain" description="HTH merR-type" evidence="5">
    <location>
        <begin position="2"/>
        <end position="31"/>
    </location>
</feature>
<name>A0ABW2NUC3_9BACL</name>
<protein>
    <submittedName>
        <fullName evidence="6">MerR family transcriptional regulator</fullName>
    </submittedName>
</protein>
<keyword evidence="4" id="KW-0804">Transcription</keyword>
<dbReference type="EMBL" id="JBHTCP010000052">
    <property type="protein sequence ID" value="MFC7373430.1"/>
    <property type="molecule type" value="Genomic_DNA"/>
</dbReference>
<evidence type="ECO:0000259" key="5">
    <source>
        <dbReference type="PROSITE" id="PS50937"/>
    </source>
</evidence>
<dbReference type="SUPFAM" id="SSF46955">
    <property type="entry name" value="Putative DNA-binding domain"/>
    <property type="match status" value="1"/>
</dbReference>
<organism evidence="6 7">
    <name type="scientific">Fictibacillus iocasae</name>
    <dbReference type="NCBI Taxonomy" id="2715437"/>
    <lineage>
        <taxon>Bacteria</taxon>
        <taxon>Bacillati</taxon>
        <taxon>Bacillota</taxon>
        <taxon>Bacilli</taxon>
        <taxon>Bacillales</taxon>
        <taxon>Fictibacillaceae</taxon>
        <taxon>Fictibacillus</taxon>
    </lineage>
</organism>
<gene>
    <name evidence="6" type="ORF">ACFQPF_17455</name>
</gene>
<dbReference type="RefSeq" id="WP_379751360.1">
    <property type="nucleotide sequence ID" value="NZ_JBHTCP010000052.1"/>
</dbReference>
<keyword evidence="7" id="KW-1185">Reference proteome</keyword>
<evidence type="ECO:0000256" key="3">
    <source>
        <dbReference type="ARBA" id="ARBA00023125"/>
    </source>
</evidence>
<dbReference type="PROSITE" id="PS50937">
    <property type="entry name" value="HTH_MERR_2"/>
    <property type="match status" value="1"/>
</dbReference>
<dbReference type="PANTHER" id="PTHR30204:SF69">
    <property type="entry name" value="MERR-FAMILY TRANSCRIPTIONAL REGULATOR"/>
    <property type="match status" value="1"/>
</dbReference>
<proteinExistence type="predicted"/>
<keyword evidence="2" id="KW-0805">Transcription regulation</keyword>
<dbReference type="PANTHER" id="PTHR30204">
    <property type="entry name" value="REDOX-CYCLING DRUG-SENSING TRANSCRIPTIONAL ACTIVATOR SOXR"/>
    <property type="match status" value="1"/>
</dbReference>
<evidence type="ECO:0000256" key="1">
    <source>
        <dbReference type="ARBA" id="ARBA00022491"/>
    </source>
</evidence>
<dbReference type="InterPro" id="IPR000551">
    <property type="entry name" value="MerR-type_HTH_dom"/>
</dbReference>
<sequence length="114" mass="13697">MLYKVGEFSKMTGLSREALRYYREVKLLEPVYVNPDNQYQYYDNGSYLVAMLLVQLRRFNFTIQEMKSVMEDESFANLENLLRMKKQKIEGQIRCLQNKVQDMDEFLKMGNKEE</sequence>
<dbReference type="SMART" id="SM00422">
    <property type="entry name" value="HTH_MERR"/>
    <property type="match status" value="1"/>
</dbReference>
<dbReference type="Gene3D" id="1.10.1660.10">
    <property type="match status" value="1"/>
</dbReference>
<evidence type="ECO:0000256" key="4">
    <source>
        <dbReference type="ARBA" id="ARBA00023163"/>
    </source>
</evidence>
<evidence type="ECO:0000313" key="7">
    <source>
        <dbReference type="Proteomes" id="UP001596549"/>
    </source>
</evidence>
<accession>A0ABW2NUC3</accession>
<keyword evidence="3" id="KW-0238">DNA-binding</keyword>